<keyword evidence="7" id="KW-0411">Iron-sulfur</keyword>
<dbReference type="Pfam" id="PF12838">
    <property type="entry name" value="Fer4_7"/>
    <property type="match status" value="2"/>
</dbReference>
<protein>
    <submittedName>
        <fullName evidence="9">Quinol dehydrogenase periplasmic component</fullName>
    </submittedName>
</protein>
<keyword evidence="1" id="KW-0813">Transport</keyword>
<keyword evidence="4" id="KW-0677">Repeat</keyword>
<dbReference type="FunFam" id="3.30.70.20:FF:000019">
    <property type="entry name" value="Ferredoxin-type protein NapG"/>
    <property type="match status" value="1"/>
</dbReference>
<dbReference type="InterPro" id="IPR017900">
    <property type="entry name" value="4Fe4S_Fe_S_CS"/>
</dbReference>
<reference evidence="9 10" key="1">
    <citation type="submission" date="2018-12" db="EMBL/GenBank/DDBJ databases">
        <authorList>
            <consortium name="Pathogen Informatics"/>
        </authorList>
    </citation>
    <scope>NUCLEOTIDE SEQUENCE [LARGE SCALE GENOMIC DNA]</scope>
    <source>
        <strain evidence="9 10">NCTC9419</strain>
    </source>
</reference>
<dbReference type="Proteomes" id="UP000271603">
    <property type="component" value="Chromosome"/>
</dbReference>
<dbReference type="PROSITE" id="PS00198">
    <property type="entry name" value="4FE4S_FER_1"/>
    <property type="match status" value="1"/>
</dbReference>
<keyword evidence="6" id="KW-0408">Iron</keyword>
<feature type="domain" description="4Fe-4S ferredoxin-type" evidence="8">
    <location>
        <begin position="190"/>
        <end position="221"/>
    </location>
</feature>
<evidence type="ECO:0000256" key="6">
    <source>
        <dbReference type="ARBA" id="ARBA00023004"/>
    </source>
</evidence>
<dbReference type="InterPro" id="IPR004494">
    <property type="entry name" value="MauM_NapG"/>
</dbReference>
<evidence type="ECO:0000259" key="8">
    <source>
        <dbReference type="PROSITE" id="PS51379"/>
    </source>
</evidence>
<dbReference type="AlphaFoldDB" id="A0A447QH12"/>
<evidence type="ECO:0000256" key="4">
    <source>
        <dbReference type="ARBA" id="ARBA00022737"/>
    </source>
</evidence>
<dbReference type="InterPro" id="IPR017896">
    <property type="entry name" value="4Fe4S_Fe-S-bd"/>
</dbReference>
<dbReference type="PROSITE" id="PS51379">
    <property type="entry name" value="4FE4S_FER_2"/>
    <property type="match status" value="3"/>
</dbReference>
<dbReference type="GO" id="GO:0051539">
    <property type="term" value="F:4 iron, 4 sulfur cluster binding"/>
    <property type="evidence" value="ECO:0007669"/>
    <property type="project" value="UniProtKB-KW"/>
</dbReference>
<name>A0A447QH12_SERRU</name>
<feature type="domain" description="4Fe-4S ferredoxin-type" evidence="8">
    <location>
        <begin position="102"/>
        <end position="134"/>
    </location>
</feature>
<evidence type="ECO:0000256" key="7">
    <source>
        <dbReference type="ARBA" id="ARBA00023014"/>
    </source>
</evidence>
<dbReference type="Gene3D" id="3.30.70.20">
    <property type="match status" value="2"/>
</dbReference>
<evidence type="ECO:0000313" key="9">
    <source>
        <dbReference type="EMBL" id="VEA69280.1"/>
    </source>
</evidence>
<evidence type="ECO:0000256" key="1">
    <source>
        <dbReference type="ARBA" id="ARBA00022448"/>
    </source>
</evidence>
<keyword evidence="3" id="KW-0479">Metal-binding</keyword>
<keyword evidence="2" id="KW-0004">4Fe-4S</keyword>
<dbReference type="EMBL" id="LR134155">
    <property type="protein sequence ID" value="VEA69280.1"/>
    <property type="molecule type" value="Genomic_DNA"/>
</dbReference>
<feature type="domain" description="4Fe-4S ferredoxin-type" evidence="8">
    <location>
        <begin position="64"/>
        <end position="94"/>
    </location>
</feature>
<dbReference type="PROSITE" id="PS51318">
    <property type="entry name" value="TAT"/>
    <property type="match status" value="1"/>
</dbReference>
<proteinExistence type="predicted"/>
<evidence type="ECO:0000256" key="3">
    <source>
        <dbReference type="ARBA" id="ARBA00022723"/>
    </source>
</evidence>
<dbReference type="GO" id="GO:0046872">
    <property type="term" value="F:metal ion binding"/>
    <property type="evidence" value="ECO:0007669"/>
    <property type="project" value="UniProtKB-KW"/>
</dbReference>
<dbReference type="STRING" id="61652.AXX16_1802"/>
<evidence type="ECO:0000256" key="5">
    <source>
        <dbReference type="ARBA" id="ARBA00022982"/>
    </source>
</evidence>
<sequence length="262" mass="27956">MRGQTGEGVRAAYEPATRQGPARRRFLRDAARSAAGLAGIAALLGLQQRQSQARDGLALRPPGALAEGDFVNACIRCGQCMQACPYQTLKLATLLSPLAAGTPYFVARDVPCEMCEDIPCVAACPSGALDPQLSDIDQARMGLAVLLDHENCLNWQGLRCDVCYRVCPQIDAAITLELQRNPRTGKHALFLPTVHSDACTGCGKCEQACVLEEAAIKVLPLSLARGQLGGHYRWGWQEKQRAGQALVPEGGQLPAHGVGEGK</sequence>
<dbReference type="CDD" id="cd16373">
    <property type="entry name" value="DMSOR_beta_like"/>
    <property type="match status" value="1"/>
</dbReference>
<gene>
    <name evidence="9" type="ORF">NCTC9419_00860</name>
</gene>
<dbReference type="NCBIfam" id="NF007012">
    <property type="entry name" value="PRK09476.1"/>
    <property type="match status" value="1"/>
</dbReference>
<dbReference type="SUPFAM" id="SSF54862">
    <property type="entry name" value="4Fe-4S ferredoxins"/>
    <property type="match status" value="1"/>
</dbReference>
<evidence type="ECO:0000313" key="10">
    <source>
        <dbReference type="Proteomes" id="UP000271603"/>
    </source>
</evidence>
<keyword evidence="5" id="KW-0249">Electron transport</keyword>
<dbReference type="NCBIfam" id="TIGR00397">
    <property type="entry name" value="mauM_napG"/>
    <property type="match status" value="1"/>
</dbReference>
<organism evidence="9 10">
    <name type="scientific">Serratia rubidaea</name>
    <name type="common">Serratia marinorubra</name>
    <dbReference type="NCBI Taxonomy" id="61652"/>
    <lineage>
        <taxon>Bacteria</taxon>
        <taxon>Pseudomonadati</taxon>
        <taxon>Pseudomonadota</taxon>
        <taxon>Gammaproteobacteria</taxon>
        <taxon>Enterobacterales</taxon>
        <taxon>Yersiniaceae</taxon>
        <taxon>Serratia</taxon>
    </lineage>
</organism>
<evidence type="ECO:0000256" key="2">
    <source>
        <dbReference type="ARBA" id="ARBA00022485"/>
    </source>
</evidence>
<accession>A0A447QH12</accession>
<dbReference type="InterPro" id="IPR006311">
    <property type="entry name" value="TAT_signal"/>
</dbReference>